<sequence>MTIGAGMMAKLIIAGYFALVGVAAVLVFLALARIACRARASIISRVGAPLPDIPAPTELWWCAMGLTLGGAAIAGMLSTILRLDLLPPFFGGLLQWHDAPWMQFARVYLALIVLVMFVMRLAPHPRWKLGWCVLWTLWCMAWVMVLR</sequence>
<dbReference type="AlphaFoldDB" id="A0A916Z2L9"/>
<accession>A0A916Z2L9</accession>
<reference evidence="2" key="2">
    <citation type="submission" date="2020-09" db="EMBL/GenBank/DDBJ databases">
        <authorList>
            <person name="Sun Q."/>
            <person name="Zhou Y."/>
        </authorList>
    </citation>
    <scope>NUCLEOTIDE SEQUENCE</scope>
    <source>
        <strain evidence="2">CGMCC 1.15360</strain>
    </source>
</reference>
<evidence type="ECO:0000313" key="2">
    <source>
        <dbReference type="EMBL" id="GGD73832.1"/>
    </source>
</evidence>
<keyword evidence="1" id="KW-0472">Membrane</keyword>
<name>A0A916Z2L9_9SPHN</name>
<protein>
    <submittedName>
        <fullName evidence="2">Uncharacterized protein</fullName>
    </submittedName>
</protein>
<dbReference type="EMBL" id="BMIP01000005">
    <property type="protein sequence ID" value="GGD73832.1"/>
    <property type="molecule type" value="Genomic_DNA"/>
</dbReference>
<feature type="transmembrane region" description="Helical" evidence="1">
    <location>
        <begin position="101"/>
        <end position="122"/>
    </location>
</feature>
<feature type="transmembrane region" description="Helical" evidence="1">
    <location>
        <begin position="12"/>
        <end position="35"/>
    </location>
</feature>
<evidence type="ECO:0000313" key="3">
    <source>
        <dbReference type="Proteomes" id="UP000612349"/>
    </source>
</evidence>
<evidence type="ECO:0000256" key="1">
    <source>
        <dbReference type="SAM" id="Phobius"/>
    </source>
</evidence>
<feature type="transmembrane region" description="Helical" evidence="1">
    <location>
        <begin position="129"/>
        <end position="146"/>
    </location>
</feature>
<reference evidence="2" key="1">
    <citation type="journal article" date="2014" name="Int. J. Syst. Evol. Microbiol.">
        <title>Complete genome sequence of Corynebacterium casei LMG S-19264T (=DSM 44701T), isolated from a smear-ripened cheese.</title>
        <authorList>
            <consortium name="US DOE Joint Genome Institute (JGI-PGF)"/>
            <person name="Walter F."/>
            <person name="Albersmeier A."/>
            <person name="Kalinowski J."/>
            <person name="Ruckert C."/>
        </authorList>
    </citation>
    <scope>NUCLEOTIDE SEQUENCE</scope>
    <source>
        <strain evidence="2">CGMCC 1.15360</strain>
    </source>
</reference>
<proteinExistence type="predicted"/>
<comment type="caution">
    <text evidence="2">The sequence shown here is derived from an EMBL/GenBank/DDBJ whole genome shotgun (WGS) entry which is preliminary data.</text>
</comment>
<organism evidence="2 3">
    <name type="scientific">Croceicoccus mobilis</name>
    <dbReference type="NCBI Taxonomy" id="1703339"/>
    <lineage>
        <taxon>Bacteria</taxon>
        <taxon>Pseudomonadati</taxon>
        <taxon>Pseudomonadota</taxon>
        <taxon>Alphaproteobacteria</taxon>
        <taxon>Sphingomonadales</taxon>
        <taxon>Erythrobacteraceae</taxon>
        <taxon>Croceicoccus</taxon>
    </lineage>
</organism>
<keyword evidence="3" id="KW-1185">Reference proteome</keyword>
<dbReference type="Proteomes" id="UP000612349">
    <property type="component" value="Unassembled WGS sequence"/>
</dbReference>
<keyword evidence="1" id="KW-0812">Transmembrane</keyword>
<keyword evidence="1" id="KW-1133">Transmembrane helix</keyword>
<feature type="transmembrane region" description="Helical" evidence="1">
    <location>
        <begin position="59"/>
        <end position="81"/>
    </location>
</feature>
<gene>
    <name evidence="2" type="ORF">GCM10010990_24310</name>
</gene>
<dbReference type="RefSeq" id="WP_066777145.1">
    <property type="nucleotide sequence ID" value="NZ_BMIP01000005.1"/>
</dbReference>